<comment type="caution">
    <text evidence="1">The sequence shown here is derived from an EMBL/GenBank/DDBJ whole genome shotgun (WGS) entry which is preliminary data.</text>
</comment>
<reference evidence="1" key="1">
    <citation type="submission" date="2022-06" db="EMBL/GenBank/DDBJ databases">
        <title>Draft genome sequence of Streptomyces sp. RB6PN25 isolated from peat swamp forest in Thailand.</title>
        <authorList>
            <person name="Duangmal K."/>
            <person name="Klaysubun C."/>
        </authorList>
    </citation>
    <scope>NUCLEOTIDE SEQUENCE</scope>
    <source>
        <strain evidence="1">RB6PN25</strain>
    </source>
</reference>
<dbReference type="InterPro" id="IPR012349">
    <property type="entry name" value="Split_barrel_FMN-bd"/>
</dbReference>
<dbReference type="InterPro" id="IPR004378">
    <property type="entry name" value="F420H2_quin_Rdtase"/>
</dbReference>
<keyword evidence="2" id="KW-1185">Reference proteome</keyword>
<dbReference type="Proteomes" id="UP001057702">
    <property type="component" value="Unassembled WGS sequence"/>
</dbReference>
<sequence>MSAVSTDVELSGLRRVLMRAPVRLYRWHLGRLLGERFLLLTHISRLNGQRRHALLEVAAHDPRSDTYTVACGRGTSTPWYLDVQQDPAVTIRVGGRRAAAVAQPLTPEQSGRAMRAYARSHPQAALQMLRASGRRTDAGHADCYQAGRDHIPFVQITPLLPRRW</sequence>
<evidence type="ECO:0000313" key="1">
    <source>
        <dbReference type="EMBL" id="MCQ4080939.1"/>
    </source>
</evidence>
<dbReference type="Gene3D" id="2.30.110.10">
    <property type="entry name" value="Electron Transport, Fmn-binding Protein, Chain A"/>
    <property type="match status" value="1"/>
</dbReference>
<accession>A0ABT1PTD5</accession>
<dbReference type="EMBL" id="JANFNG010000005">
    <property type="protein sequence ID" value="MCQ4080939.1"/>
    <property type="molecule type" value="Genomic_DNA"/>
</dbReference>
<dbReference type="NCBIfam" id="TIGR00026">
    <property type="entry name" value="hi_GC_TIGR00026"/>
    <property type="match status" value="1"/>
</dbReference>
<dbReference type="Pfam" id="PF04075">
    <property type="entry name" value="F420H2_quin_red"/>
    <property type="match status" value="1"/>
</dbReference>
<gene>
    <name evidence="1" type="ORF">NGB36_10085</name>
</gene>
<evidence type="ECO:0000313" key="2">
    <source>
        <dbReference type="Proteomes" id="UP001057702"/>
    </source>
</evidence>
<name>A0ABT1PTD5_9ACTN</name>
<protein>
    <submittedName>
        <fullName evidence="1">Nitroreductase family deazaflavin-dependent oxidoreductase</fullName>
    </submittedName>
</protein>
<dbReference type="RefSeq" id="WP_255919840.1">
    <property type="nucleotide sequence ID" value="NZ_JANFNG010000005.1"/>
</dbReference>
<organism evidence="1 2">
    <name type="scientific">Streptomyces humicola</name>
    <dbReference type="NCBI Taxonomy" id="2953240"/>
    <lineage>
        <taxon>Bacteria</taxon>
        <taxon>Bacillati</taxon>
        <taxon>Actinomycetota</taxon>
        <taxon>Actinomycetes</taxon>
        <taxon>Kitasatosporales</taxon>
        <taxon>Streptomycetaceae</taxon>
        <taxon>Streptomyces</taxon>
    </lineage>
</organism>
<proteinExistence type="predicted"/>